<gene>
    <name evidence="4" type="ORF">H9L42_01055</name>
</gene>
<comment type="caution">
    <text evidence="4">The sequence shown here is derived from an EMBL/GenBank/DDBJ whole genome shotgun (WGS) entry which is preliminary data.</text>
</comment>
<organism evidence="4 5">
    <name type="scientific">Zhenpiania hominis</name>
    <dbReference type="NCBI Taxonomy" id="2763644"/>
    <lineage>
        <taxon>Bacteria</taxon>
        <taxon>Bacillati</taxon>
        <taxon>Bacillota</taxon>
        <taxon>Clostridia</taxon>
        <taxon>Peptostreptococcales</taxon>
        <taxon>Anaerovoracaceae</taxon>
        <taxon>Zhenpiania</taxon>
    </lineage>
</organism>
<evidence type="ECO:0000256" key="2">
    <source>
        <dbReference type="ARBA" id="ARBA00022679"/>
    </source>
</evidence>
<dbReference type="GO" id="GO:0005829">
    <property type="term" value="C:cytosol"/>
    <property type="evidence" value="ECO:0007669"/>
    <property type="project" value="TreeGrafter"/>
</dbReference>
<dbReference type="EMBL" id="JACRYT010000001">
    <property type="protein sequence ID" value="MBC6678421.1"/>
    <property type="molecule type" value="Genomic_DNA"/>
</dbReference>
<dbReference type="PANTHER" id="PTHR12215:SF10">
    <property type="entry name" value="L-AMINOADIPATE-SEMIALDEHYDE DEHYDROGENASE-PHOSPHOPANTETHEINYL TRANSFERASE"/>
    <property type="match status" value="1"/>
</dbReference>
<dbReference type="InterPro" id="IPR008278">
    <property type="entry name" value="4-PPantetheinyl_Trfase_dom"/>
</dbReference>
<dbReference type="SUPFAM" id="SSF56214">
    <property type="entry name" value="4'-phosphopantetheinyl transferase"/>
    <property type="match status" value="2"/>
</dbReference>
<dbReference type="PANTHER" id="PTHR12215">
    <property type="entry name" value="PHOSPHOPANTETHEINE TRANSFERASE"/>
    <property type="match status" value="1"/>
</dbReference>
<feature type="domain" description="4'-phosphopantetheinyl transferase" evidence="3">
    <location>
        <begin position="79"/>
        <end position="145"/>
    </location>
</feature>
<dbReference type="AlphaFoldDB" id="A0A923NG96"/>
<keyword evidence="5" id="KW-1185">Reference proteome</keyword>
<keyword evidence="2 4" id="KW-0808">Transferase</keyword>
<dbReference type="Pfam" id="PF01648">
    <property type="entry name" value="ACPS"/>
    <property type="match status" value="1"/>
</dbReference>
<protein>
    <submittedName>
        <fullName evidence="4">4'-phosphopantetheinyl transferase superfamily protein</fullName>
    </submittedName>
</protein>
<dbReference type="GO" id="GO:0019878">
    <property type="term" value="P:lysine biosynthetic process via aminoadipic acid"/>
    <property type="evidence" value="ECO:0007669"/>
    <property type="project" value="TreeGrafter"/>
</dbReference>
<accession>A0A923NG96</accession>
<comment type="similarity">
    <text evidence="1">Belongs to the P-Pant transferase superfamily. Gsp/Sfp/HetI/AcpT family.</text>
</comment>
<proteinExistence type="inferred from homology"/>
<dbReference type="Gene3D" id="3.90.470.20">
    <property type="entry name" value="4'-phosphopantetheinyl transferase domain"/>
    <property type="match status" value="1"/>
</dbReference>
<reference evidence="4" key="1">
    <citation type="submission" date="2020-08" db="EMBL/GenBank/DDBJ databases">
        <title>Genome public.</title>
        <authorList>
            <person name="Liu C."/>
            <person name="Sun Q."/>
        </authorList>
    </citation>
    <scope>NUCLEOTIDE SEQUENCE</scope>
    <source>
        <strain evidence="4">BX12</strain>
    </source>
</reference>
<dbReference type="RefSeq" id="WP_187301614.1">
    <property type="nucleotide sequence ID" value="NZ_JACRYT010000001.1"/>
</dbReference>
<dbReference type="GO" id="GO:0000287">
    <property type="term" value="F:magnesium ion binding"/>
    <property type="evidence" value="ECO:0007669"/>
    <property type="project" value="InterPro"/>
</dbReference>
<evidence type="ECO:0000256" key="1">
    <source>
        <dbReference type="ARBA" id="ARBA00010990"/>
    </source>
</evidence>
<evidence type="ECO:0000313" key="4">
    <source>
        <dbReference type="EMBL" id="MBC6678421.1"/>
    </source>
</evidence>
<dbReference type="Proteomes" id="UP000602647">
    <property type="component" value="Unassembled WGS sequence"/>
</dbReference>
<dbReference type="GO" id="GO:0008897">
    <property type="term" value="F:holo-[acyl-carrier-protein] synthase activity"/>
    <property type="evidence" value="ECO:0007669"/>
    <property type="project" value="InterPro"/>
</dbReference>
<dbReference type="InterPro" id="IPR037143">
    <property type="entry name" value="4-PPantetheinyl_Trfase_dom_sf"/>
</dbReference>
<evidence type="ECO:0000259" key="3">
    <source>
        <dbReference type="Pfam" id="PF01648"/>
    </source>
</evidence>
<sequence length="178" mass="21095">MYLYIYDQYQGGPEGRKRTEALVRRCAEWYIREERMNIGTVSPIILRTERGKPYFKEVPVEFSVSHTGRLWVCLIDRDPVGVDIQYMRKCRREQIAGRYFTPDEQEYATAMGEAGFFQIWTRKEAYVKFTGEGINEKMKDVSTLRSNEVEFVDFDIQKGVKGSCCMKEKRELWIRRLT</sequence>
<name>A0A923NG96_9FIRM</name>
<evidence type="ECO:0000313" key="5">
    <source>
        <dbReference type="Proteomes" id="UP000602647"/>
    </source>
</evidence>
<dbReference type="InterPro" id="IPR050559">
    <property type="entry name" value="P-Pant_transferase_sf"/>
</dbReference>